<dbReference type="InParanoid" id="A0A165I397"/>
<feature type="compositionally biased region" description="Basic and acidic residues" evidence="1">
    <location>
        <begin position="192"/>
        <end position="201"/>
    </location>
</feature>
<evidence type="ECO:0000313" key="2">
    <source>
        <dbReference type="EMBL" id="KZT60078.1"/>
    </source>
</evidence>
<gene>
    <name evidence="2" type="ORF">CALCODRAFT_534214</name>
</gene>
<dbReference type="Proteomes" id="UP000076842">
    <property type="component" value="Unassembled WGS sequence"/>
</dbReference>
<organism evidence="2 3">
    <name type="scientific">Calocera cornea HHB12733</name>
    <dbReference type="NCBI Taxonomy" id="1353952"/>
    <lineage>
        <taxon>Eukaryota</taxon>
        <taxon>Fungi</taxon>
        <taxon>Dikarya</taxon>
        <taxon>Basidiomycota</taxon>
        <taxon>Agaricomycotina</taxon>
        <taxon>Dacrymycetes</taxon>
        <taxon>Dacrymycetales</taxon>
        <taxon>Dacrymycetaceae</taxon>
        <taxon>Calocera</taxon>
    </lineage>
</organism>
<sequence length="450" mass="51663">MTGLTPHGSNRLDKVIWSSTLRSKYRGVVSGNMDDEAASNRLRGACRLLVRLQLSLVTHPEFDVDQGMFMASFDEEAIGSCDVKFQAFLMRLLHKAHILADVYPDLNPLLPDTLRINWQWRQEHAVLCGYSHSDAMQEIDAYIVQIAQRLNTISTDDTDVGDEQRSKPAPTRDRNSRPQRAKDVEASIGFRSDGETAEPKAKKSSARKKKKKSRRKSQADGGTIPELPAPPVMRVRVSILKDPRRRIWGIFGQPIVLEHWTTLKRKSLEVPQYTSKMGQAGWHEVDPEEIGPDKFVRDFVLRVGWVKVRWKDGVILNIAWGPYRCQTCQLRWLQTVLQSLWYLWCIWQDGFTCLLCFLKNSHCHFITDDACFVPPKVYCLPSPPVAVRVDWKDVYPWLAEGLELNERPPKGKTELVTIKRLTELQPDADVTMDHEHEERRGVKRKRQTGS</sequence>
<protein>
    <submittedName>
        <fullName evidence="2">Uncharacterized protein</fullName>
    </submittedName>
</protein>
<name>A0A165I397_9BASI</name>
<feature type="compositionally biased region" description="Basic residues" evidence="1">
    <location>
        <begin position="441"/>
        <end position="450"/>
    </location>
</feature>
<keyword evidence="3" id="KW-1185">Reference proteome</keyword>
<feature type="compositionally biased region" description="Basic residues" evidence="1">
    <location>
        <begin position="202"/>
        <end position="216"/>
    </location>
</feature>
<feature type="region of interest" description="Disordered" evidence="1">
    <location>
        <begin position="427"/>
        <end position="450"/>
    </location>
</feature>
<feature type="region of interest" description="Disordered" evidence="1">
    <location>
        <begin position="155"/>
        <end position="228"/>
    </location>
</feature>
<dbReference type="EMBL" id="KV423934">
    <property type="protein sequence ID" value="KZT60078.1"/>
    <property type="molecule type" value="Genomic_DNA"/>
</dbReference>
<accession>A0A165I397</accession>
<proteinExistence type="predicted"/>
<evidence type="ECO:0000256" key="1">
    <source>
        <dbReference type="SAM" id="MobiDB-lite"/>
    </source>
</evidence>
<feature type="compositionally biased region" description="Basic and acidic residues" evidence="1">
    <location>
        <begin position="431"/>
        <end position="440"/>
    </location>
</feature>
<feature type="compositionally biased region" description="Basic and acidic residues" evidence="1">
    <location>
        <begin position="162"/>
        <end position="185"/>
    </location>
</feature>
<reference evidence="2 3" key="1">
    <citation type="journal article" date="2016" name="Mol. Biol. Evol.">
        <title>Comparative Genomics of Early-Diverging Mushroom-Forming Fungi Provides Insights into the Origins of Lignocellulose Decay Capabilities.</title>
        <authorList>
            <person name="Nagy L.G."/>
            <person name="Riley R."/>
            <person name="Tritt A."/>
            <person name="Adam C."/>
            <person name="Daum C."/>
            <person name="Floudas D."/>
            <person name="Sun H."/>
            <person name="Yadav J.S."/>
            <person name="Pangilinan J."/>
            <person name="Larsson K.H."/>
            <person name="Matsuura K."/>
            <person name="Barry K."/>
            <person name="Labutti K."/>
            <person name="Kuo R."/>
            <person name="Ohm R.A."/>
            <person name="Bhattacharya S.S."/>
            <person name="Shirouzu T."/>
            <person name="Yoshinaga Y."/>
            <person name="Martin F.M."/>
            <person name="Grigoriev I.V."/>
            <person name="Hibbett D.S."/>
        </authorList>
    </citation>
    <scope>NUCLEOTIDE SEQUENCE [LARGE SCALE GENOMIC DNA]</scope>
    <source>
        <strain evidence="2 3">HHB12733</strain>
    </source>
</reference>
<evidence type="ECO:0000313" key="3">
    <source>
        <dbReference type="Proteomes" id="UP000076842"/>
    </source>
</evidence>
<dbReference type="AlphaFoldDB" id="A0A165I397"/>